<keyword evidence="7" id="KW-0902">Two-component regulatory system</keyword>
<accession>A0A5S3X5Z7</accession>
<evidence type="ECO:0000256" key="7">
    <source>
        <dbReference type="ARBA" id="ARBA00023012"/>
    </source>
</evidence>
<keyword evidence="6 10" id="KW-0067">ATP-binding</keyword>
<comment type="caution">
    <text evidence="10">The sequence shown here is derived from an EMBL/GenBank/DDBJ whole genome shotgun (WGS) entry which is preliminary data.</text>
</comment>
<protein>
    <recommendedName>
        <fullName evidence="2">histidine kinase</fullName>
        <ecNumber evidence="2">2.7.13.3</ecNumber>
    </recommendedName>
</protein>
<sequence length="443" mass="49329">MVPEEPRFGLTRLQRLIIAVCLPCYLLMITGLHMAGWNSYLVVFIATVFGLLFCYLVVASKVLLAHQLRTLTNLIEAMTVGDYSLRGRVSGDRAMSELLSQVNLLADSLSHHKAMALESRLLLDKFIDQMDAMVLVLDEHERVIMANQPAQAVLLTHKPSAEHPLKLTSSKLGQQLMACEGKIVTLDDGQLSGEYLVLRERFISDGKTHQFLIISNAERLLMEKERTAWQGLLRVLSHEVNNSLTPISTIAQQLNKRLTQQDKLPSAQSLRQGVGIISERASSLSTFLEGYTRLTHLPQPNKIPLKLGLVTQTLEALYPEIHWRFAVDESATVMADKQQFEQILLNLTKNAQEAVPSDQHPEIAFSSSTQMNQLVLTMVDNGTGISNPENVFVPFYTTKAQGSGIGLALCRQIMFSHGGSIKLDNNPGGPGARVRLFFPYYEH</sequence>
<keyword evidence="8" id="KW-1133">Transmembrane helix</keyword>
<evidence type="ECO:0000256" key="8">
    <source>
        <dbReference type="SAM" id="Phobius"/>
    </source>
</evidence>
<dbReference type="InterPro" id="IPR004358">
    <property type="entry name" value="Sig_transdc_His_kin-like_C"/>
</dbReference>
<dbReference type="Gene3D" id="3.30.565.10">
    <property type="entry name" value="Histidine kinase-like ATPase, C-terminal domain"/>
    <property type="match status" value="1"/>
</dbReference>
<comment type="catalytic activity">
    <reaction evidence="1">
        <text>ATP + protein L-histidine = ADP + protein N-phospho-L-histidine.</text>
        <dbReference type="EC" id="2.7.13.3"/>
    </reaction>
</comment>
<name>A0A5S3X5Z7_9GAMM</name>
<evidence type="ECO:0000259" key="9">
    <source>
        <dbReference type="PROSITE" id="PS50109"/>
    </source>
</evidence>
<dbReference type="InterPro" id="IPR005467">
    <property type="entry name" value="His_kinase_dom"/>
</dbReference>
<dbReference type="GO" id="GO:0000160">
    <property type="term" value="P:phosphorelay signal transduction system"/>
    <property type="evidence" value="ECO:0007669"/>
    <property type="project" value="UniProtKB-KW"/>
</dbReference>
<feature type="transmembrane region" description="Helical" evidence="8">
    <location>
        <begin position="41"/>
        <end position="64"/>
    </location>
</feature>
<reference evidence="11" key="2">
    <citation type="submission" date="2019-06" db="EMBL/GenBank/DDBJ databases">
        <title>Co-occurence of chitin degradation, pigmentation and bioactivity in marine Pseudoalteromonas.</title>
        <authorList>
            <person name="Sonnenschein E.C."/>
            <person name="Bech P.K."/>
        </authorList>
    </citation>
    <scope>NUCLEOTIDE SEQUENCE [LARGE SCALE GENOMIC DNA]</scope>
    <source>
        <strain evidence="11">S2599</strain>
    </source>
</reference>
<feature type="domain" description="Histidine kinase" evidence="9">
    <location>
        <begin position="235"/>
        <end position="442"/>
    </location>
</feature>
<feature type="transmembrane region" description="Helical" evidence="8">
    <location>
        <begin position="16"/>
        <end position="35"/>
    </location>
</feature>
<evidence type="ECO:0000256" key="4">
    <source>
        <dbReference type="ARBA" id="ARBA00022741"/>
    </source>
</evidence>
<dbReference type="RefSeq" id="WP_138543135.1">
    <property type="nucleotide sequence ID" value="NZ_PNCJ01000004.1"/>
</dbReference>
<dbReference type="Pfam" id="PF02518">
    <property type="entry name" value="HATPase_c"/>
    <property type="match status" value="1"/>
</dbReference>
<dbReference type="InterPro" id="IPR003594">
    <property type="entry name" value="HATPase_dom"/>
</dbReference>
<dbReference type="EC" id="2.7.13.3" evidence="2"/>
<dbReference type="EMBL" id="PNCJ01000004">
    <property type="protein sequence ID" value="TMP39893.1"/>
    <property type="molecule type" value="Genomic_DNA"/>
</dbReference>
<proteinExistence type="predicted"/>
<dbReference type="AlphaFoldDB" id="A0A5S3X5Z7"/>
<dbReference type="GO" id="GO:0005524">
    <property type="term" value="F:ATP binding"/>
    <property type="evidence" value="ECO:0007669"/>
    <property type="project" value="UniProtKB-KW"/>
</dbReference>
<dbReference type="SMART" id="SM00387">
    <property type="entry name" value="HATPase_c"/>
    <property type="match status" value="1"/>
</dbReference>
<evidence type="ECO:0000256" key="2">
    <source>
        <dbReference type="ARBA" id="ARBA00012438"/>
    </source>
</evidence>
<gene>
    <name evidence="10" type="ORF">CWB98_01090</name>
</gene>
<dbReference type="PRINTS" id="PR00344">
    <property type="entry name" value="BCTRLSENSOR"/>
</dbReference>
<dbReference type="OrthoDB" id="9806130at2"/>
<keyword evidence="8" id="KW-0812">Transmembrane</keyword>
<dbReference type="PROSITE" id="PS50109">
    <property type="entry name" value="HIS_KIN"/>
    <property type="match status" value="1"/>
</dbReference>
<dbReference type="PANTHER" id="PTHR43065:SF46">
    <property type="entry name" value="C4-DICARBOXYLATE TRANSPORT SENSOR PROTEIN DCTB"/>
    <property type="match status" value="1"/>
</dbReference>
<evidence type="ECO:0000256" key="3">
    <source>
        <dbReference type="ARBA" id="ARBA00022679"/>
    </source>
</evidence>
<dbReference type="Gene3D" id="1.10.287.130">
    <property type="match status" value="1"/>
</dbReference>
<evidence type="ECO:0000256" key="6">
    <source>
        <dbReference type="ARBA" id="ARBA00022840"/>
    </source>
</evidence>
<dbReference type="Proteomes" id="UP000306719">
    <property type="component" value="Unassembled WGS sequence"/>
</dbReference>
<evidence type="ECO:0000256" key="1">
    <source>
        <dbReference type="ARBA" id="ARBA00000085"/>
    </source>
</evidence>
<organism evidence="10 11">
    <name type="scientific">Pseudoalteromonas rubra</name>
    <dbReference type="NCBI Taxonomy" id="43658"/>
    <lineage>
        <taxon>Bacteria</taxon>
        <taxon>Pseudomonadati</taxon>
        <taxon>Pseudomonadota</taxon>
        <taxon>Gammaproteobacteria</taxon>
        <taxon>Alteromonadales</taxon>
        <taxon>Pseudoalteromonadaceae</taxon>
        <taxon>Pseudoalteromonas</taxon>
    </lineage>
</organism>
<evidence type="ECO:0000256" key="5">
    <source>
        <dbReference type="ARBA" id="ARBA00022777"/>
    </source>
</evidence>
<keyword evidence="5" id="KW-0418">Kinase</keyword>
<keyword evidence="8" id="KW-0472">Membrane</keyword>
<dbReference type="GO" id="GO:0004673">
    <property type="term" value="F:protein histidine kinase activity"/>
    <property type="evidence" value="ECO:0007669"/>
    <property type="project" value="UniProtKB-EC"/>
</dbReference>
<evidence type="ECO:0000313" key="11">
    <source>
        <dbReference type="Proteomes" id="UP000306719"/>
    </source>
</evidence>
<dbReference type="SUPFAM" id="SSF55874">
    <property type="entry name" value="ATPase domain of HSP90 chaperone/DNA topoisomerase II/histidine kinase"/>
    <property type="match status" value="1"/>
</dbReference>
<dbReference type="PANTHER" id="PTHR43065">
    <property type="entry name" value="SENSOR HISTIDINE KINASE"/>
    <property type="match status" value="1"/>
</dbReference>
<keyword evidence="4" id="KW-0547">Nucleotide-binding</keyword>
<keyword evidence="3" id="KW-0808">Transferase</keyword>
<dbReference type="InterPro" id="IPR036890">
    <property type="entry name" value="HATPase_C_sf"/>
</dbReference>
<reference evidence="10 11" key="1">
    <citation type="submission" date="2018-01" db="EMBL/GenBank/DDBJ databases">
        <authorList>
            <person name="Paulsen S."/>
            <person name="Gram L.K."/>
        </authorList>
    </citation>
    <scope>NUCLEOTIDE SEQUENCE [LARGE SCALE GENOMIC DNA]</scope>
    <source>
        <strain evidence="10 11">S2599</strain>
    </source>
</reference>
<evidence type="ECO:0000313" key="10">
    <source>
        <dbReference type="EMBL" id="TMP39893.1"/>
    </source>
</evidence>